<organism evidence="3 4">
    <name type="scientific">Mycolicibacterium bacteremicum</name>
    <name type="common">Mycobacterium bacteremicum</name>
    <dbReference type="NCBI Taxonomy" id="564198"/>
    <lineage>
        <taxon>Bacteria</taxon>
        <taxon>Bacillati</taxon>
        <taxon>Actinomycetota</taxon>
        <taxon>Actinomycetes</taxon>
        <taxon>Mycobacteriales</taxon>
        <taxon>Mycobacteriaceae</taxon>
        <taxon>Mycolicibacterium</taxon>
    </lineage>
</organism>
<evidence type="ECO:0000259" key="2">
    <source>
        <dbReference type="SMART" id="SM00014"/>
    </source>
</evidence>
<protein>
    <submittedName>
        <fullName evidence="3">Phosphatase PAP2 family protein</fullName>
    </submittedName>
</protein>
<accession>A0A1W9Z168</accession>
<sequence>MHRPLHLAASATAAAVFLIALAGVLLNWSWMSAADWAVLDPLYDIGAAHPGWVDGWNLLCNVLHPAVFRVLALIWIGYALLRGQYHVALFLTLTIEASALVVLLAKVLVDRPRPATALVDEMSSSFPSGHALGAAVAATALLIAGWDRLGRWRTTAVVIAVLCVLAVGIGRVVLNVHHPSDVLAGWALGYLWVMACLPVLRRAGVADETLAASDSGS</sequence>
<dbReference type="InterPro" id="IPR036938">
    <property type="entry name" value="PAP2/HPO_sf"/>
</dbReference>
<feature type="transmembrane region" description="Helical" evidence="1">
    <location>
        <begin position="156"/>
        <end position="176"/>
    </location>
</feature>
<dbReference type="RefSeq" id="WP_083056478.1">
    <property type="nucleotide sequence ID" value="NZ_JACKVM010000008.1"/>
</dbReference>
<comment type="caution">
    <text evidence="3">The sequence shown here is derived from an EMBL/GenBank/DDBJ whole genome shotgun (WGS) entry which is preliminary data.</text>
</comment>
<evidence type="ECO:0000313" key="3">
    <source>
        <dbReference type="EMBL" id="ORA06071.1"/>
    </source>
</evidence>
<dbReference type="Gene3D" id="1.20.144.10">
    <property type="entry name" value="Phosphatidic acid phosphatase type 2/haloperoxidase"/>
    <property type="match status" value="1"/>
</dbReference>
<proteinExistence type="predicted"/>
<evidence type="ECO:0000313" key="4">
    <source>
        <dbReference type="Proteomes" id="UP000192366"/>
    </source>
</evidence>
<keyword evidence="4" id="KW-1185">Reference proteome</keyword>
<dbReference type="AlphaFoldDB" id="A0A1W9Z168"/>
<dbReference type="STRING" id="564198.BST17_06985"/>
<reference evidence="3 4" key="1">
    <citation type="submission" date="2017-02" db="EMBL/GenBank/DDBJ databases">
        <title>The new phylogeny of genus Mycobacterium.</title>
        <authorList>
            <person name="Tortoli E."/>
            <person name="Trovato A."/>
            <person name="Cirillo D.M."/>
        </authorList>
    </citation>
    <scope>NUCLEOTIDE SEQUENCE [LARGE SCALE GENOMIC DNA]</scope>
    <source>
        <strain evidence="3 4">DSM 45578</strain>
    </source>
</reference>
<feature type="transmembrane region" description="Helical" evidence="1">
    <location>
        <begin position="88"/>
        <end position="109"/>
    </location>
</feature>
<dbReference type="OrthoDB" id="5289372at2"/>
<dbReference type="InterPro" id="IPR000326">
    <property type="entry name" value="PAP2/HPO"/>
</dbReference>
<dbReference type="PANTHER" id="PTHR14969">
    <property type="entry name" value="SPHINGOSINE-1-PHOSPHATE PHOSPHOHYDROLASE"/>
    <property type="match status" value="1"/>
</dbReference>
<feature type="transmembrane region" description="Helical" evidence="1">
    <location>
        <begin position="182"/>
        <end position="200"/>
    </location>
</feature>
<name>A0A1W9Z168_MYCBA</name>
<dbReference type="Proteomes" id="UP000192366">
    <property type="component" value="Unassembled WGS sequence"/>
</dbReference>
<dbReference type="SMART" id="SM00014">
    <property type="entry name" value="acidPPc"/>
    <property type="match status" value="1"/>
</dbReference>
<feature type="transmembrane region" description="Helical" evidence="1">
    <location>
        <begin position="129"/>
        <end position="149"/>
    </location>
</feature>
<dbReference type="Pfam" id="PF01569">
    <property type="entry name" value="PAP2"/>
    <property type="match status" value="1"/>
</dbReference>
<gene>
    <name evidence="3" type="ORF">BST17_06985</name>
</gene>
<dbReference type="SUPFAM" id="SSF48317">
    <property type="entry name" value="Acid phosphatase/Vanadium-dependent haloperoxidase"/>
    <property type="match status" value="1"/>
</dbReference>
<feature type="transmembrane region" description="Helical" evidence="1">
    <location>
        <begin position="62"/>
        <end position="81"/>
    </location>
</feature>
<keyword evidence="1" id="KW-1133">Transmembrane helix</keyword>
<keyword evidence="1" id="KW-0812">Transmembrane</keyword>
<dbReference type="PANTHER" id="PTHR14969:SF13">
    <property type="entry name" value="AT30094P"/>
    <property type="match status" value="1"/>
</dbReference>
<evidence type="ECO:0000256" key="1">
    <source>
        <dbReference type="SAM" id="Phobius"/>
    </source>
</evidence>
<dbReference type="EMBL" id="MVHJ01000004">
    <property type="protein sequence ID" value="ORA06071.1"/>
    <property type="molecule type" value="Genomic_DNA"/>
</dbReference>
<keyword evidence="1" id="KW-0472">Membrane</keyword>
<feature type="domain" description="Phosphatidic acid phosphatase type 2/haloperoxidase" evidence="2">
    <location>
        <begin position="88"/>
        <end position="197"/>
    </location>
</feature>